<dbReference type="CDD" id="cd02213">
    <property type="entry name" value="cupin_PMI_typeII_C"/>
    <property type="match status" value="1"/>
</dbReference>
<accession>A0A837HQT9</accession>
<dbReference type="Gene3D" id="2.60.120.10">
    <property type="entry name" value="Jelly Rolls"/>
    <property type="match status" value="1"/>
</dbReference>
<dbReference type="EMBL" id="LBWE01000013">
    <property type="protein sequence ID" value="KKR00863.1"/>
    <property type="molecule type" value="Genomic_DNA"/>
</dbReference>
<dbReference type="GO" id="GO:0009298">
    <property type="term" value="P:GDP-mannose biosynthetic process"/>
    <property type="evidence" value="ECO:0007669"/>
    <property type="project" value="TreeGrafter"/>
</dbReference>
<dbReference type="GO" id="GO:0004475">
    <property type="term" value="F:mannose-1-phosphate guanylyltransferase (GTP) activity"/>
    <property type="evidence" value="ECO:0007669"/>
    <property type="project" value="TreeGrafter"/>
</dbReference>
<sequence length="116" mass="13318">MEEFKPFTIERPWGNFRQFNLNTSVTVKILTLKPNEQLSLQSHAKRSEFCRVISGSGVVEIGENKYNAKEGDEYNVPVNTKHRVIAGDAGLSYLEIDTGDFDEEDIIRYEDKYGRI</sequence>
<comment type="caution">
    <text evidence="2">The sequence shown here is derived from an EMBL/GenBank/DDBJ whole genome shotgun (WGS) entry which is preliminary data.</text>
</comment>
<dbReference type="Proteomes" id="UP000033998">
    <property type="component" value="Unassembled WGS sequence"/>
</dbReference>
<dbReference type="InterPro" id="IPR011051">
    <property type="entry name" value="RmlC_Cupin_sf"/>
</dbReference>
<reference evidence="2 3" key="1">
    <citation type="journal article" date="2015" name="Nature">
        <title>rRNA introns, odd ribosomes, and small enigmatic genomes across a large radiation of phyla.</title>
        <authorList>
            <person name="Brown C.T."/>
            <person name="Hug L.A."/>
            <person name="Thomas B.C."/>
            <person name="Sharon I."/>
            <person name="Castelle C.J."/>
            <person name="Singh A."/>
            <person name="Wilkins M.J."/>
            <person name="Williams K.H."/>
            <person name="Banfield J.F."/>
        </authorList>
    </citation>
    <scope>NUCLEOTIDE SEQUENCE [LARGE SCALE GENOMIC DNA]</scope>
</reference>
<organism evidence="2 3">
    <name type="scientific">Candidatus Nomurabacteria bacterium GW2011_GWD2_39_12</name>
    <dbReference type="NCBI Taxonomy" id="1618759"/>
    <lineage>
        <taxon>Bacteria</taxon>
        <taxon>Candidatus Nomuraibacteriota</taxon>
    </lineage>
</organism>
<dbReference type="GO" id="GO:0016853">
    <property type="term" value="F:isomerase activity"/>
    <property type="evidence" value="ECO:0007669"/>
    <property type="project" value="UniProtKB-KW"/>
</dbReference>
<dbReference type="PANTHER" id="PTHR46390">
    <property type="entry name" value="MANNOSE-1-PHOSPHATE GUANYLYLTRANSFERASE"/>
    <property type="match status" value="1"/>
</dbReference>
<dbReference type="SUPFAM" id="SSF51182">
    <property type="entry name" value="RmlC-like cupins"/>
    <property type="match status" value="1"/>
</dbReference>
<feature type="domain" description="Mannose-6-phosphate isomerase type II C-terminal" evidence="1">
    <location>
        <begin position="8"/>
        <end position="111"/>
    </location>
</feature>
<evidence type="ECO:0000259" key="1">
    <source>
        <dbReference type="Pfam" id="PF01050"/>
    </source>
</evidence>
<evidence type="ECO:0000313" key="2">
    <source>
        <dbReference type="EMBL" id="KKR00863.1"/>
    </source>
</evidence>
<dbReference type="Pfam" id="PF01050">
    <property type="entry name" value="MannoseP_isomer"/>
    <property type="match status" value="1"/>
</dbReference>
<dbReference type="GO" id="GO:0005976">
    <property type="term" value="P:polysaccharide metabolic process"/>
    <property type="evidence" value="ECO:0007669"/>
    <property type="project" value="InterPro"/>
</dbReference>
<evidence type="ECO:0000313" key="3">
    <source>
        <dbReference type="Proteomes" id="UP000033998"/>
    </source>
</evidence>
<dbReference type="InterPro" id="IPR014710">
    <property type="entry name" value="RmlC-like_jellyroll"/>
</dbReference>
<protein>
    <submittedName>
        <fullName evidence="2">Mannose-6-phosphate isomerase, type II</fullName>
    </submittedName>
</protein>
<dbReference type="InterPro" id="IPR001538">
    <property type="entry name" value="Man6P_isomerase-2_C"/>
</dbReference>
<proteinExistence type="predicted"/>
<dbReference type="AlphaFoldDB" id="A0A837HQT9"/>
<gene>
    <name evidence="2" type="ORF">UT27_C0013G0011</name>
</gene>
<name>A0A837HQT9_9BACT</name>
<dbReference type="PANTHER" id="PTHR46390:SF1">
    <property type="entry name" value="MANNOSE-1-PHOSPHATE GUANYLYLTRANSFERASE"/>
    <property type="match status" value="1"/>
</dbReference>
<keyword evidence="2" id="KW-0413">Isomerase</keyword>
<dbReference type="InterPro" id="IPR051161">
    <property type="entry name" value="Mannose-6P_isomerase_type2"/>
</dbReference>